<sequence length="20" mass="2335">MNKETYVRSLNLNIIAVQID</sequence>
<organism evidence="1">
    <name type="scientific">Anguilla anguilla</name>
    <name type="common">European freshwater eel</name>
    <name type="synonym">Muraena anguilla</name>
    <dbReference type="NCBI Taxonomy" id="7936"/>
    <lineage>
        <taxon>Eukaryota</taxon>
        <taxon>Metazoa</taxon>
        <taxon>Chordata</taxon>
        <taxon>Craniata</taxon>
        <taxon>Vertebrata</taxon>
        <taxon>Euteleostomi</taxon>
        <taxon>Actinopterygii</taxon>
        <taxon>Neopterygii</taxon>
        <taxon>Teleostei</taxon>
        <taxon>Anguilliformes</taxon>
        <taxon>Anguillidae</taxon>
        <taxon>Anguilla</taxon>
    </lineage>
</organism>
<reference evidence="1" key="1">
    <citation type="submission" date="2014-11" db="EMBL/GenBank/DDBJ databases">
        <authorList>
            <person name="Amaro Gonzalez C."/>
        </authorList>
    </citation>
    <scope>NUCLEOTIDE SEQUENCE</scope>
</reference>
<reference evidence="1" key="2">
    <citation type="journal article" date="2015" name="Fish Shellfish Immunol.">
        <title>Early steps in the European eel (Anguilla anguilla)-Vibrio vulnificus interaction in the gills: Role of the RtxA13 toxin.</title>
        <authorList>
            <person name="Callol A."/>
            <person name="Pajuelo D."/>
            <person name="Ebbesson L."/>
            <person name="Teles M."/>
            <person name="MacKenzie S."/>
            <person name="Amaro C."/>
        </authorList>
    </citation>
    <scope>NUCLEOTIDE SEQUENCE</scope>
</reference>
<name>A0A0E9V5X2_ANGAN</name>
<dbReference type="AlphaFoldDB" id="A0A0E9V5X2"/>
<protein>
    <submittedName>
        <fullName evidence="1">Uncharacterized protein</fullName>
    </submittedName>
</protein>
<dbReference type="EMBL" id="GBXM01035919">
    <property type="protein sequence ID" value="JAH72658.1"/>
    <property type="molecule type" value="Transcribed_RNA"/>
</dbReference>
<accession>A0A0E9V5X2</accession>
<evidence type="ECO:0000313" key="1">
    <source>
        <dbReference type="EMBL" id="JAH72658.1"/>
    </source>
</evidence>
<proteinExistence type="predicted"/>